<dbReference type="InterPro" id="IPR034035">
    <property type="entry name" value="Astacin-like_dom"/>
</dbReference>
<dbReference type="Gene3D" id="3.40.390.10">
    <property type="entry name" value="Collagenase (Catalytic Domain)"/>
    <property type="match status" value="1"/>
</dbReference>
<feature type="domain" description="Peptidase M12A" evidence="2">
    <location>
        <begin position="160"/>
        <end position="356"/>
    </location>
</feature>
<dbReference type="GO" id="GO:0004222">
    <property type="term" value="F:metalloendopeptidase activity"/>
    <property type="evidence" value="ECO:0007669"/>
    <property type="project" value="InterPro"/>
</dbReference>
<dbReference type="AlphaFoldDB" id="A0A484I711"/>
<dbReference type="Gene3D" id="2.120.10.70">
    <property type="entry name" value="Fucose-specific lectin"/>
    <property type="match status" value="1"/>
</dbReference>
<gene>
    <name evidence="3" type="ORF">NFRAN_0574</name>
</gene>
<dbReference type="EMBL" id="LR216287">
    <property type="protein sequence ID" value="VFJ12896.1"/>
    <property type="molecule type" value="Genomic_DNA"/>
</dbReference>
<dbReference type="SUPFAM" id="SSF55486">
    <property type="entry name" value="Metalloproteases ('zincins'), catalytic domain"/>
    <property type="match status" value="1"/>
</dbReference>
<dbReference type="SMART" id="SM00235">
    <property type="entry name" value="ZnMc"/>
    <property type="match status" value="1"/>
</dbReference>
<dbReference type="GO" id="GO:0008270">
    <property type="term" value="F:zinc ion binding"/>
    <property type="evidence" value="ECO:0007669"/>
    <property type="project" value="InterPro"/>
</dbReference>
<dbReference type="CDD" id="cd04280">
    <property type="entry name" value="ZnMc_astacin_like"/>
    <property type="match status" value="1"/>
</dbReference>
<dbReference type="OrthoDB" id="371750at2157"/>
<dbReference type="SUPFAM" id="SSF89372">
    <property type="entry name" value="Fucose-specific lectin"/>
    <property type="match status" value="1"/>
</dbReference>
<dbReference type="CDD" id="cd22954">
    <property type="entry name" value="PLL_lectin"/>
    <property type="match status" value="1"/>
</dbReference>
<evidence type="ECO:0000313" key="3">
    <source>
        <dbReference type="EMBL" id="VFJ12896.1"/>
    </source>
</evidence>
<dbReference type="PANTHER" id="PTHR10127">
    <property type="entry name" value="DISCOIDIN, CUB, EGF, LAMININ , AND ZINC METALLOPROTEASE DOMAIN CONTAINING"/>
    <property type="match status" value="1"/>
</dbReference>
<dbReference type="InterPro" id="IPR058502">
    <property type="entry name" value="PLL-like_beta-prop"/>
</dbReference>
<dbReference type="PRINTS" id="PR00480">
    <property type="entry name" value="ASTACIN"/>
</dbReference>
<dbReference type="PROSITE" id="PS51864">
    <property type="entry name" value="ASTACIN"/>
    <property type="match status" value="1"/>
</dbReference>
<feature type="compositionally biased region" description="Polar residues" evidence="1">
    <location>
        <begin position="60"/>
        <end position="69"/>
    </location>
</feature>
<proteinExistence type="predicted"/>
<organism evidence="3 4">
    <name type="scientific">Candidatus Nitrosocosmicus franklandianus</name>
    <dbReference type="NCBI Taxonomy" id="1798806"/>
    <lineage>
        <taxon>Archaea</taxon>
        <taxon>Nitrososphaerota</taxon>
        <taxon>Nitrososphaeria</taxon>
        <taxon>Nitrososphaerales</taxon>
        <taxon>Nitrososphaeraceae</taxon>
        <taxon>Candidatus Nitrosocosmicus</taxon>
    </lineage>
</organism>
<dbReference type="RefSeq" id="WP_197731091.1">
    <property type="nucleotide sequence ID" value="NZ_LR216287.1"/>
</dbReference>
<protein>
    <recommendedName>
        <fullName evidence="2">Peptidase M12A domain-containing protein</fullName>
    </recommendedName>
</protein>
<dbReference type="Pfam" id="PF01400">
    <property type="entry name" value="Astacin"/>
    <property type="match status" value="1"/>
</dbReference>
<accession>A0A484I711</accession>
<dbReference type="GO" id="GO:0006508">
    <property type="term" value="P:proteolysis"/>
    <property type="evidence" value="ECO:0007669"/>
    <property type="project" value="InterPro"/>
</dbReference>
<dbReference type="PANTHER" id="PTHR10127:SF850">
    <property type="entry name" value="METALLOENDOPEPTIDASE"/>
    <property type="match status" value="1"/>
</dbReference>
<name>A0A484I711_9ARCH</name>
<dbReference type="GeneID" id="60511046"/>
<feature type="region of interest" description="Disordered" evidence="1">
    <location>
        <begin position="1"/>
        <end position="84"/>
    </location>
</feature>
<evidence type="ECO:0000313" key="4">
    <source>
        <dbReference type="Proteomes" id="UP000294299"/>
    </source>
</evidence>
<dbReference type="InterPro" id="IPR024079">
    <property type="entry name" value="MetalloPept_cat_dom_sf"/>
</dbReference>
<dbReference type="Pfam" id="PF26607">
    <property type="entry name" value="DUF8189"/>
    <property type="match status" value="1"/>
</dbReference>
<reference evidence="3 4" key="1">
    <citation type="submission" date="2019-02" db="EMBL/GenBank/DDBJ databases">
        <authorList>
            <person name="Lehtovirta-Morley E L."/>
        </authorList>
    </citation>
    <scope>NUCLEOTIDE SEQUENCE [LARGE SCALE GENOMIC DNA]</scope>
    <source>
        <strain evidence="3">NFRAN1</strain>
    </source>
</reference>
<feature type="compositionally biased region" description="Polar residues" evidence="1">
    <location>
        <begin position="29"/>
        <end position="38"/>
    </location>
</feature>
<sequence>MENNSGKKVSEDQIGKMPSGLDDFHIVDNTDSTSQRSGQGAEDQIGKMPSGLDDFHIVDNTDSTSQRSGQGAEDQIGKMPSGLDDFPSAVRDKESAEGICREFSEGTDTKKGFISGNTFTKKEVEYSVIDGVSIFEGDIAIKVTDNENATPSDDGDTNRAVIIPGSQFRWPNNTVPYEIDGALPNQQRVTDAVSHIQSRTGVRFIMRNSSNASSFPDYIRFERRDGCWSYVGRQGGKQIISLADGCGTGSTIHEICHALGCWHEQSREDRDTFIRINWENIQDANRHNFNQHITDGDDVGQYDYCSIMHYPATAFSKNGQPTIQVLRTDLPCGAAIGQRNGLSDGDIAAINLMYPRAGWGTRGGKITSEISVGRNKDGRLEIFARGTDNALWHTWQVAPNGGWVNGWASRGGIITSDPVVAQNADGRLEVFARGTDNGVWHTWQVAPNGGWVNGWATRGGRITSNIAVGRNKDGRLEIFARGTDNALWHTWQVAPNGGWVNGWASRGGIITSDPVVAQNADGRLEVFARGTDNGVWHTWQVAPNGGWVNGWATRGGRITSNIAVGRNKDGRLEIFARGTDNALWHTWQTAPSNGWVNGWASRGGIITSDPVVAQNADGRLEVFARGTDNALWHTWQTAPSNGWVNGWASRGGIITSDPVVAQNADGRLEVFARGADHAVWHIWQTAPNNGWSF</sequence>
<keyword evidence="4" id="KW-1185">Reference proteome</keyword>
<dbReference type="KEGG" id="nfn:NFRAN_0574"/>
<evidence type="ECO:0000259" key="2">
    <source>
        <dbReference type="PROSITE" id="PS51864"/>
    </source>
</evidence>
<evidence type="ECO:0000256" key="1">
    <source>
        <dbReference type="SAM" id="MobiDB-lite"/>
    </source>
</evidence>
<dbReference type="InterPro" id="IPR006026">
    <property type="entry name" value="Peptidase_Metallo"/>
</dbReference>
<dbReference type="Proteomes" id="UP000294299">
    <property type="component" value="Chromosome NFRAN"/>
</dbReference>
<dbReference type="InterPro" id="IPR001506">
    <property type="entry name" value="Peptidase_M12A"/>
</dbReference>